<dbReference type="OrthoDB" id="2724111at2759"/>
<gene>
    <name evidence="2" type="ORF">EIP91_009057</name>
</gene>
<evidence type="ECO:0000313" key="2">
    <source>
        <dbReference type="EMBL" id="TCD61073.1"/>
    </source>
</evidence>
<proteinExistence type="predicted"/>
<feature type="region of interest" description="Disordered" evidence="1">
    <location>
        <begin position="102"/>
        <end position="125"/>
    </location>
</feature>
<organism evidence="2 3">
    <name type="scientific">Steccherinum ochraceum</name>
    <dbReference type="NCBI Taxonomy" id="92696"/>
    <lineage>
        <taxon>Eukaryota</taxon>
        <taxon>Fungi</taxon>
        <taxon>Dikarya</taxon>
        <taxon>Basidiomycota</taxon>
        <taxon>Agaricomycotina</taxon>
        <taxon>Agaricomycetes</taxon>
        <taxon>Polyporales</taxon>
        <taxon>Steccherinaceae</taxon>
        <taxon>Steccherinum</taxon>
    </lineage>
</organism>
<evidence type="ECO:0000256" key="1">
    <source>
        <dbReference type="SAM" id="MobiDB-lite"/>
    </source>
</evidence>
<evidence type="ECO:0008006" key="4">
    <source>
        <dbReference type="Google" id="ProtNLM"/>
    </source>
</evidence>
<keyword evidence="3" id="KW-1185">Reference proteome</keyword>
<dbReference type="Proteomes" id="UP000292702">
    <property type="component" value="Unassembled WGS sequence"/>
</dbReference>
<comment type="caution">
    <text evidence="2">The sequence shown here is derived from an EMBL/GenBank/DDBJ whole genome shotgun (WGS) entry which is preliminary data.</text>
</comment>
<sequence>MRGLPPLFLSPAPSTPPATMDKLPAELLLDIFSYACNDGGYTGRALALVSKYVYAVSEHVRYQSVAVYGARHIETLSFRLTSSHPDAGLRKIRHLLLSDRSLSSSSSSSSPNPQQSNVTSSDGGDGGGQLVTNITFILAAIAPHLETLLLILTTLRKPTPLALSVLSFLSDLPFLPLIPTDLPALRELTIASPLIPLSFQHSKKASKLERLHIATHTELPVALGQLLRRIAPGLTHLRVSSVRGKTDGGGLFGLLETLVAQGGDTKGKIPKHLRRVIVAPRPATRSRGVSRVFGTLSPGLKSVCEVDTMGRVLVVQTADCLKEDKDHEKELYNRRYKDLKGEWLERLLGNPGCWIEGSGFKSRDEGKRGLYVDTDDFS</sequence>
<evidence type="ECO:0000313" key="3">
    <source>
        <dbReference type="Proteomes" id="UP000292702"/>
    </source>
</evidence>
<protein>
    <recommendedName>
        <fullName evidence="4">F-box domain-containing protein</fullName>
    </recommendedName>
</protein>
<dbReference type="EMBL" id="RWJN01000508">
    <property type="protein sequence ID" value="TCD61073.1"/>
    <property type="molecule type" value="Genomic_DNA"/>
</dbReference>
<name>A0A4R0R4S4_9APHY</name>
<dbReference type="AlphaFoldDB" id="A0A4R0R4S4"/>
<dbReference type="STRING" id="92696.A0A4R0R4S4"/>
<feature type="compositionally biased region" description="Polar residues" evidence="1">
    <location>
        <begin position="111"/>
        <end position="122"/>
    </location>
</feature>
<reference evidence="2 3" key="1">
    <citation type="submission" date="2018-11" db="EMBL/GenBank/DDBJ databases">
        <title>Genome assembly of Steccherinum ochraceum LE-BIN_3174, the white-rot fungus of the Steccherinaceae family (The Residual Polyporoid clade, Polyporales, Basidiomycota).</title>
        <authorList>
            <person name="Fedorova T.V."/>
            <person name="Glazunova O.A."/>
            <person name="Landesman E.O."/>
            <person name="Moiseenko K.V."/>
            <person name="Psurtseva N.V."/>
            <person name="Savinova O.S."/>
            <person name="Shakhova N.V."/>
            <person name="Tyazhelova T.V."/>
            <person name="Vasina D.V."/>
        </authorList>
    </citation>
    <scope>NUCLEOTIDE SEQUENCE [LARGE SCALE GENOMIC DNA]</scope>
    <source>
        <strain evidence="2 3">LE-BIN_3174</strain>
    </source>
</reference>
<accession>A0A4R0R4S4</accession>